<reference evidence="2" key="1">
    <citation type="journal article" date="2019" name="Int. J. Syst. Evol. Microbiol.">
        <title>The Global Catalogue of Microorganisms (GCM) 10K type strain sequencing project: providing services to taxonomists for standard genome sequencing and annotation.</title>
        <authorList>
            <consortium name="The Broad Institute Genomics Platform"/>
            <consortium name="The Broad Institute Genome Sequencing Center for Infectious Disease"/>
            <person name="Wu L."/>
            <person name="Ma J."/>
        </authorList>
    </citation>
    <scope>NUCLEOTIDE SEQUENCE [LARGE SCALE GENOMIC DNA]</scope>
    <source>
        <strain evidence="2">CGMCC 4.7329</strain>
    </source>
</reference>
<name>A0ABQ2K7G9_9NOCA</name>
<evidence type="ECO:0008006" key="3">
    <source>
        <dbReference type="Google" id="ProtNLM"/>
    </source>
</evidence>
<gene>
    <name evidence="1" type="ORF">GCM10011610_00690</name>
</gene>
<accession>A0ABQ2K7G9</accession>
<evidence type="ECO:0000313" key="2">
    <source>
        <dbReference type="Proteomes" id="UP000658127"/>
    </source>
</evidence>
<comment type="caution">
    <text evidence="1">The sequence shown here is derived from an EMBL/GenBank/DDBJ whole genome shotgun (WGS) entry which is preliminary data.</text>
</comment>
<dbReference type="EMBL" id="BMNE01000001">
    <property type="protein sequence ID" value="GGN66098.1"/>
    <property type="molecule type" value="Genomic_DNA"/>
</dbReference>
<protein>
    <recommendedName>
        <fullName evidence="3">DUF222 domain-containing protein</fullName>
    </recommendedName>
</protein>
<proteinExistence type="predicted"/>
<sequence length="294" mass="31964">MTDATETFGTASYSAVHRRMAYAIQNVTADLTILSGEPAIEPHARKTVRDLSIAHRVLHEQAAAIGVPANWIDHASDAGRRSERTTGESTLPTAHDVPRSMLIAQLRHQVESLHTLPALASVRRDRGLAERRGADRLSEHLRLQWLRVAMTATAIDATEAETRGLWGIDPKSWQPRLAAVADRLDLEGGRPWRAVTAPAVLREARCRVAVMRMVGITLTDSPAHQLPPAPHLLEASSEHAWQTRDRIERPAGELIGAAIEATGVTAAYLDHAEGGAHYLPPPTASVTPVSELDL</sequence>
<keyword evidence="2" id="KW-1185">Reference proteome</keyword>
<evidence type="ECO:0000313" key="1">
    <source>
        <dbReference type="EMBL" id="GGN66098.1"/>
    </source>
</evidence>
<dbReference type="Proteomes" id="UP000658127">
    <property type="component" value="Unassembled WGS sequence"/>
</dbReference>
<organism evidence="1 2">
    <name type="scientific">Nocardia rhizosphaerihabitans</name>
    <dbReference type="NCBI Taxonomy" id="1691570"/>
    <lineage>
        <taxon>Bacteria</taxon>
        <taxon>Bacillati</taxon>
        <taxon>Actinomycetota</taxon>
        <taxon>Actinomycetes</taxon>
        <taxon>Mycobacteriales</taxon>
        <taxon>Nocardiaceae</taxon>
        <taxon>Nocardia</taxon>
    </lineage>
</organism>